<protein>
    <recommendedName>
        <fullName evidence="4">DUF4890 domain-containing protein</fullName>
    </recommendedName>
</protein>
<evidence type="ECO:0000313" key="2">
    <source>
        <dbReference type="EMBL" id="MCX2719459.1"/>
    </source>
</evidence>
<dbReference type="RefSeq" id="WP_266012136.1">
    <property type="nucleotide sequence ID" value="NZ_JAPFQP010000002.1"/>
</dbReference>
<feature type="compositionally biased region" description="Basic residues" evidence="1">
    <location>
        <begin position="136"/>
        <end position="152"/>
    </location>
</feature>
<accession>A0AAE3SNB9</accession>
<sequence length="160" mass="18520">MKYNGIILIGLFILLLGISNLNAQTMGNRFGRQRNMAPAGPVQQQEPKALTAPEIVEQEMPKITEALNLNEFEQAVVSSILTKYVQQRIELQLLKLEPNKMRESIEKIQKNQEEELKAGLPEDKFLAFQELQKNRFQVKRKDKKKRKKKKNNKNNSDSEI</sequence>
<comment type="caution">
    <text evidence="2">The sequence shown here is derived from an EMBL/GenBank/DDBJ whole genome shotgun (WGS) entry which is preliminary data.</text>
</comment>
<evidence type="ECO:0000313" key="3">
    <source>
        <dbReference type="Proteomes" id="UP001207116"/>
    </source>
</evidence>
<gene>
    <name evidence="2" type="ORF">OO016_07595</name>
</gene>
<reference evidence="2" key="1">
    <citation type="submission" date="2022-11" db="EMBL/GenBank/DDBJ databases">
        <title>The characterization of three novel Bacteroidetes species and genomic analysis of their roles in tidal elemental geochemical cycles.</title>
        <authorList>
            <person name="Ma K.-J."/>
        </authorList>
    </citation>
    <scope>NUCLEOTIDE SEQUENCE</scope>
    <source>
        <strain evidence="2">M415</strain>
    </source>
</reference>
<evidence type="ECO:0000256" key="1">
    <source>
        <dbReference type="SAM" id="MobiDB-lite"/>
    </source>
</evidence>
<dbReference type="AlphaFoldDB" id="A0AAE3SNB9"/>
<organism evidence="2 3">
    <name type="scientific">Lentiprolixibacter aurantiacus</name>
    <dbReference type="NCBI Taxonomy" id="2993939"/>
    <lineage>
        <taxon>Bacteria</taxon>
        <taxon>Pseudomonadati</taxon>
        <taxon>Bacteroidota</taxon>
        <taxon>Flavobacteriia</taxon>
        <taxon>Flavobacteriales</taxon>
        <taxon>Flavobacteriaceae</taxon>
        <taxon>Lentiprolixibacter</taxon>
    </lineage>
</organism>
<evidence type="ECO:0008006" key="4">
    <source>
        <dbReference type="Google" id="ProtNLM"/>
    </source>
</evidence>
<feature type="region of interest" description="Disordered" evidence="1">
    <location>
        <begin position="136"/>
        <end position="160"/>
    </location>
</feature>
<dbReference type="Proteomes" id="UP001207116">
    <property type="component" value="Unassembled WGS sequence"/>
</dbReference>
<proteinExistence type="predicted"/>
<keyword evidence="3" id="KW-1185">Reference proteome</keyword>
<dbReference type="EMBL" id="JAPFQP010000002">
    <property type="protein sequence ID" value="MCX2719459.1"/>
    <property type="molecule type" value="Genomic_DNA"/>
</dbReference>
<name>A0AAE3SNB9_9FLAO</name>